<name>A0A2J6QJ39_9HELO</name>
<protein>
    <submittedName>
        <fullName evidence="2">Uncharacterized protein</fullName>
    </submittedName>
</protein>
<proteinExistence type="predicted"/>
<evidence type="ECO:0000313" key="2">
    <source>
        <dbReference type="EMBL" id="PMD26276.1"/>
    </source>
</evidence>
<dbReference type="AlphaFoldDB" id="A0A2J6QJ39"/>
<organism evidence="2 3">
    <name type="scientific">Hyaloscypha hepaticicola</name>
    <dbReference type="NCBI Taxonomy" id="2082293"/>
    <lineage>
        <taxon>Eukaryota</taxon>
        <taxon>Fungi</taxon>
        <taxon>Dikarya</taxon>
        <taxon>Ascomycota</taxon>
        <taxon>Pezizomycotina</taxon>
        <taxon>Leotiomycetes</taxon>
        <taxon>Helotiales</taxon>
        <taxon>Hyaloscyphaceae</taxon>
        <taxon>Hyaloscypha</taxon>
    </lineage>
</organism>
<dbReference type="Proteomes" id="UP000235672">
    <property type="component" value="Unassembled WGS sequence"/>
</dbReference>
<dbReference type="EMBL" id="KZ613468">
    <property type="protein sequence ID" value="PMD26276.1"/>
    <property type="molecule type" value="Genomic_DNA"/>
</dbReference>
<accession>A0A2J6QJ39</accession>
<gene>
    <name evidence="2" type="ORF">NA56DRAFT_698446</name>
</gene>
<sequence length="108" mass="11575">MVAERVVRTGSPQGAILTAVLVVQTTALIGRKSAAGWRRRGERGAPHARFGNGESSDAVPTLFQPRLRFPPQLSLLTANSLTSTPTVGSRLPRKTSELIHESPGLVQH</sequence>
<evidence type="ECO:0000256" key="1">
    <source>
        <dbReference type="SAM" id="MobiDB-lite"/>
    </source>
</evidence>
<feature type="region of interest" description="Disordered" evidence="1">
    <location>
        <begin position="32"/>
        <end position="59"/>
    </location>
</feature>
<feature type="region of interest" description="Disordered" evidence="1">
    <location>
        <begin position="80"/>
        <end position="108"/>
    </location>
</feature>
<evidence type="ECO:0000313" key="3">
    <source>
        <dbReference type="Proteomes" id="UP000235672"/>
    </source>
</evidence>
<keyword evidence="3" id="KW-1185">Reference proteome</keyword>
<reference evidence="2 3" key="1">
    <citation type="submission" date="2016-05" db="EMBL/GenBank/DDBJ databases">
        <title>A degradative enzymes factory behind the ericoid mycorrhizal symbiosis.</title>
        <authorList>
            <consortium name="DOE Joint Genome Institute"/>
            <person name="Martino E."/>
            <person name="Morin E."/>
            <person name="Grelet G."/>
            <person name="Kuo A."/>
            <person name="Kohler A."/>
            <person name="Daghino S."/>
            <person name="Barry K."/>
            <person name="Choi C."/>
            <person name="Cichocki N."/>
            <person name="Clum A."/>
            <person name="Copeland A."/>
            <person name="Hainaut M."/>
            <person name="Haridas S."/>
            <person name="Labutti K."/>
            <person name="Lindquist E."/>
            <person name="Lipzen A."/>
            <person name="Khouja H.-R."/>
            <person name="Murat C."/>
            <person name="Ohm R."/>
            <person name="Olson A."/>
            <person name="Spatafora J."/>
            <person name="Veneault-Fourrey C."/>
            <person name="Henrissat B."/>
            <person name="Grigoriev I."/>
            <person name="Martin F."/>
            <person name="Perotto S."/>
        </authorList>
    </citation>
    <scope>NUCLEOTIDE SEQUENCE [LARGE SCALE GENOMIC DNA]</scope>
    <source>
        <strain evidence="2 3">UAMH 7357</strain>
    </source>
</reference>